<organism evidence="1">
    <name type="scientific">marine sediment metagenome</name>
    <dbReference type="NCBI Taxonomy" id="412755"/>
    <lineage>
        <taxon>unclassified sequences</taxon>
        <taxon>metagenomes</taxon>
        <taxon>ecological metagenomes</taxon>
    </lineage>
</organism>
<evidence type="ECO:0000313" key="1">
    <source>
        <dbReference type="EMBL" id="KKN30861.1"/>
    </source>
</evidence>
<proteinExistence type="predicted"/>
<comment type="caution">
    <text evidence="1">The sequence shown here is derived from an EMBL/GenBank/DDBJ whole genome shotgun (WGS) entry which is preliminary data.</text>
</comment>
<name>A0A0F9S150_9ZZZZ</name>
<reference evidence="1" key="1">
    <citation type="journal article" date="2015" name="Nature">
        <title>Complex archaea that bridge the gap between prokaryotes and eukaryotes.</title>
        <authorList>
            <person name="Spang A."/>
            <person name="Saw J.H."/>
            <person name="Jorgensen S.L."/>
            <person name="Zaremba-Niedzwiedzka K."/>
            <person name="Martijn J."/>
            <person name="Lind A.E."/>
            <person name="van Eijk R."/>
            <person name="Schleper C."/>
            <person name="Guy L."/>
            <person name="Ettema T.J."/>
        </authorList>
    </citation>
    <scope>NUCLEOTIDE SEQUENCE</scope>
</reference>
<protein>
    <submittedName>
        <fullName evidence="1">Uncharacterized protein</fullName>
    </submittedName>
</protein>
<dbReference type="AlphaFoldDB" id="A0A0F9S150"/>
<accession>A0A0F9S150</accession>
<gene>
    <name evidence="1" type="ORF">LCGC14_0829860</name>
</gene>
<dbReference type="EMBL" id="LAZR01002375">
    <property type="protein sequence ID" value="KKN30861.1"/>
    <property type="molecule type" value="Genomic_DNA"/>
</dbReference>
<sequence>MCVNDYVVEERIEEAIKSGVHLEISVPVYSGKNNSINRIAQKIAVLCLIQEPDAPEIPVHLLRIFPANKWEGIPATSRETIEHSRQIFFSCGIENPTIHI</sequence>